<dbReference type="SMART" id="SM00421">
    <property type="entry name" value="HTH_LUXR"/>
    <property type="match status" value="1"/>
</dbReference>
<dbReference type="GO" id="GO:0008081">
    <property type="term" value="F:phosphoric diester hydrolase activity"/>
    <property type="evidence" value="ECO:0007669"/>
    <property type="project" value="UniProtKB-ARBA"/>
</dbReference>
<dbReference type="GO" id="GO:0003677">
    <property type="term" value="F:DNA binding"/>
    <property type="evidence" value="ECO:0007669"/>
    <property type="project" value="InterPro"/>
</dbReference>
<dbReference type="PROSITE" id="PS50043">
    <property type="entry name" value="HTH_LUXR_2"/>
    <property type="match status" value="1"/>
</dbReference>
<dbReference type="InterPro" id="IPR037522">
    <property type="entry name" value="HD_GYP_dom"/>
</dbReference>
<dbReference type="Proteomes" id="UP000267464">
    <property type="component" value="Unassembled WGS sequence"/>
</dbReference>
<dbReference type="AlphaFoldDB" id="A0A3N7JR63"/>
<dbReference type="InterPro" id="IPR036388">
    <property type="entry name" value="WH-like_DNA-bd_sf"/>
</dbReference>
<dbReference type="PANTHER" id="PTHR45228">
    <property type="entry name" value="CYCLIC DI-GMP PHOSPHODIESTERASE TM_0186-RELATED"/>
    <property type="match status" value="1"/>
</dbReference>
<dbReference type="Pfam" id="PF13487">
    <property type="entry name" value="HD_5"/>
    <property type="match status" value="1"/>
</dbReference>
<dbReference type="PROSITE" id="PS51832">
    <property type="entry name" value="HD_GYP"/>
    <property type="match status" value="1"/>
</dbReference>
<keyword evidence="4" id="KW-1185">Reference proteome</keyword>
<dbReference type="Gene3D" id="1.10.10.10">
    <property type="entry name" value="Winged helix-like DNA-binding domain superfamily/Winged helix DNA-binding domain"/>
    <property type="match status" value="1"/>
</dbReference>
<dbReference type="PRINTS" id="PR00038">
    <property type="entry name" value="HTHLUXR"/>
</dbReference>
<dbReference type="CDD" id="cd00077">
    <property type="entry name" value="HDc"/>
    <property type="match status" value="1"/>
</dbReference>
<dbReference type="SUPFAM" id="SSF109604">
    <property type="entry name" value="HD-domain/PDEase-like"/>
    <property type="match status" value="1"/>
</dbReference>
<evidence type="ECO:0000259" key="1">
    <source>
        <dbReference type="PROSITE" id="PS50043"/>
    </source>
</evidence>
<accession>A0A3N7JR63</accession>
<name>A0A3N7JR63_9BURK</name>
<gene>
    <name evidence="3" type="ORF">DZC73_15195</name>
</gene>
<feature type="domain" description="HD-GYP" evidence="2">
    <location>
        <begin position="224"/>
        <end position="420"/>
    </location>
</feature>
<dbReference type="Pfam" id="PF00196">
    <property type="entry name" value="GerE"/>
    <property type="match status" value="1"/>
</dbReference>
<dbReference type="SUPFAM" id="SSF46894">
    <property type="entry name" value="C-terminal effector domain of the bipartite response regulators"/>
    <property type="match status" value="1"/>
</dbReference>
<dbReference type="InterPro" id="IPR000792">
    <property type="entry name" value="Tscrpt_reg_LuxR_C"/>
</dbReference>
<dbReference type="CDD" id="cd06170">
    <property type="entry name" value="LuxR_C_like"/>
    <property type="match status" value="1"/>
</dbReference>
<evidence type="ECO:0000259" key="2">
    <source>
        <dbReference type="PROSITE" id="PS51832"/>
    </source>
</evidence>
<evidence type="ECO:0000313" key="4">
    <source>
        <dbReference type="Proteomes" id="UP000267464"/>
    </source>
</evidence>
<dbReference type="GO" id="GO:0006355">
    <property type="term" value="P:regulation of DNA-templated transcription"/>
    <property type="evidence" value="ECO:0007669"/>
    <property type="project" value="InterPro"/>
</dbReference>
<dbReference type="EMBL" id="QUSW01000004">
    <property type="protein sequence ID" value="RQP23499.1"/>
    <property type="molecule type" value="Genomic_DNA"/>
</dbReference>
<comment type="caution">
    <text evidence="3">The sequence shown here is derived from an EMBL/GenBank/DDBJ whole genome shotgun (WGS) entry which is preliminary data.</text>
</comment>
<dbReference type="RefSeq" id="WP_124541216.1">
    <property type="nucleotide sequence ID" value="NZ_QUSW01000004.1"/>
</dbReference>
<reference evidence="3 4" key="1">
    <citation type="submission" date="2018-08" db="EMBL/GenBank/DDBJ databases">
        <authorList>
            <person name="Khan S.A."/>
            <person name="Jeon C.O."/>
            <person name="Chun B.H."/>
            <person name="Jeong S.E."/>
        </authorList>
    </citation>
    <scope>NUCLEOTIDE SEQUENCE [LARGE SCALE GENOMIC DNA]</scope>
    <source>
        <strain evidence="3 4">S-16</strain>
    </source>
</reference>
<feature type="domain" description="HTH luxR-type" evidence="1">
    <location>
        <begin position="418"/>
        <end position="483"/>
    </location>
</feature>
<dbReference type="OrthoDB" id="9763857at2"/>
<dbReference type="InterPro" id="IPR003607">
    <property type="entry name" value="HD/PDEase_dom"/>
</dbReference>
<dbReference type="InterPro" id="IPR016032">
    <property type="entry name" value="Sig_transdc_resp-reg_C-effctor"/>
</dbReference>
<sequence length="485" mass="51550">MDRSVSHVPVLDVIGALAFVGDLSMGQPVDHSLRTAWLACQLAAAAGGDASTGSSAATVALLRWSGCTANAPEFSELLGDDVQGRRVMLAETSAAEAARFAGTVTQMTRIHCEVSGDIARTLDLSTEVETSLRCIFENHDGTGQPRGLPAELIPHEVFFVSLAGDLEILSRTYGFNDALRYIAERADRRYPASLVKAATIQAAQWMDALDQGAASLGALGQVIPRSDQPAPLELLADVIDLKVPWMAGLSRRVASTALHCAQVLGLDDLQQHRVYRAGLIHGIGRASVPNSVWESPGKASEADTERLRLVPYWTDRAARRIDALKEEAGLASFIEERLDGSGGFRGVSASAIGIEARVLAAALRWVWLQTERPAAAALSADESMARLRQEAQAGAFDASVVAALAGEAAATVPARQAEETTSGLLTQRELEVLRRIGGGESNKEAARTLGISPSTVRAHLESIFRKLECTTRAAATLKAFTLGLL</sequence>
<organism evidence="3 4">
    <name type="scientific">Piscinibacter terrae</name>
    <dbReference type="NCBI Taxonomy" id="2496871"/>
    <lineage>
        <taxon>Bacteria</taxon>
        <taxon>Pseudomonadati</taxon>
        <taxon>Pseudomonadota</taxon>
        <taxon>Betaproteobacteria</taxon>
        <taxon>Burkholderiales</taxon>
        <taxon>Sphaerotilaceae</taxon>
        <taxon>Piscinibacter</taxon>
    </lineage>
</organism>
<dbReference type="Gene3D" id="1.10.3210.10">
    <property type="entry name" value="Hypothetical protein af1432"/>
    <property type="match status" value="2"/>
</dbReference>
<evidence type="ECO:0000313" key="3">
    <source>
        <dbReference type="EMBL" id="RQP23499.1"/>
    </source>
</evidence>
<dbReference type="InterPro" id="IPR052020">
    <property type="entry name" value="Cyclic_di-GMP/3'3'-cGAMP_PDE"/>
</dbReference>
<reference evidence="3 4" key="2">
    <citation type="submission" date="2018-12" db="EMBL/GenBank/DDBJ databases">
        <title>Rhizobacter gummiphilus sp. nov., a rubber-degrading bacterium isolated from the soil of a botanical garden in Japan.</title>
        <authorList>
            <person name="Shunsuke S.S."/>
        </authorList>
    </citation>
    <scope>NUCLEOTIDE SEQUENCE [LARGE SCALE GENOMIC DNA]</scope>
    <source>
        <strain evidence="3 4">S-16</strain>
    </source>
</reference>
<protein>
    <submittedName>
        <fullName evidence="3">LuxR family transcriptional regulator</fullName>
    </submittedName>
</protein>
<proteinExistence type="predicted"/>